<gene>
    <name evidence="2" type="ORF">MOMA_00340</name>
</gene>
<dbReference type="Proteomes" id="UP000023795">
    <property type="component" value="Unassembled WGS sequence"/>
</dbReference>
<organism evidence="2 3">
    <name type="scientific">Moraxella macacae 0408225</name>
    <dbReference type="NCBI Taxonomy" id="1230338"/>
    <lineage>
        <taxon>Bacteria</taxon>
        <taxon>Pseudomonadati</taxon>
        <taxon>Pseudomonadota</taxon>
        <taxon>Gammaproteobacteria</taxon>
        <taxon>Moraxellales</taxon>
        <taxon>Moraxellaceae</taxon>
        <taxon>Moraxella</taxon>
    </lineage>
</organism>
<dbReference type="InterPro" id="IPR003615">
    <property type="entry name" value="HNH_nuc"/>
</dbReference>
<dbReference type="AlphaFoldDB" id="L2F6V7"/>
<dbReference type="PATRIC" id="fig|1230338.3.peg.66"/>
<accession>L2F6V7</accession>
<evidence type="ECO:0000313" key="3">
    <source>
        <dbReference type="Proteomes" id="UP000023795"/>
    </source>
</evidence>
<sequence>MARKNWTREELIVVFNLYCQLPFSVTNAKRKEVVDLASLIGRTPSAVSWKLVNFASLDPSLQAQGIKGASNGSKADKVIFDEFSQNWEKMIYESELILSNLKNNQLQRIVDIDNDIKKIDFIDMDNFLYQEKEGLAAEKLVKIRANQNFFRKMILSAYENKCCLTGLNIPSLLVASHIVPWSKDESNRLNPENGLCLNNLHDKAFDRGLITVDFDYTIKVSSYLQDLQSDESLHKFFFDFDKKPIILPKRFLPNKEFLDYHHRYIFKG</sequence>
<keyword evidence="3" id="KW-1185">Reference proteome</keyword>
<dbReference type="REBASE" id="62225">
    <property type="entry name" value="Mma225ORF340P"/>
</dbReference>
<dbReference type="EMBL" id="ANIN01000001">
    <property type="protein sequence ID" value="ELA08814.1"/>
    <property type="molecule type" value="Genomic_DNA"/>
</dbReference>
<protein>
    <submittedName>
        <fullName evidence="2">Restriction endonuclease</fullName>
    </submittedName>
</protein>
<reference evidence="2 3" key="1">
    <citation type="journal article" date="2013" name="Genome Announc.">
        <title>Genome Sequence of Moraxella macacae 0408225, a Novel Bacterial Species Isolated from a Cynomolgus Macaque with Epistaxis.</title>
        <authorList>
            <person name="Ladner J.T."/>
            <person name="Whitehouse C.A."/>
            <person name="Koroleva G.I."/>
            <person name="Palacios G.F."/>
        </authorList>
    </citation>
    <scope>NUCLEOTIDE SEQUENCE [LARGE SCALE GENOMIC DNA]</scope>
    <source>
        <strain evidence="2 3">0408225</strain>
    </source>
</reference>
<dbReference type="STRING" id="1230338.MOMA_00340"/>
<evidence type="ECO:0000313" key="2">
    <source>
        <dbReference type="EMBL" id="ELA08814.1"/>
    </source>
</evidence>
<keyword evidence="2" id="KW-0378">Hydrolase</keyword>
<dbReference type="eggNOG" id="COG3440">
    <property type="taxonomic scope" value="Bacteria"/>
</dbReference>
<name>L2F6V7_9GAMM</name>
<feature type="domain" description="HNH nuclease" evidence="1">
    <location>
        <begin position="162"/>
        <end position="213"/>
    </location>
</feature>
<evidence type="ECO:0000259" key="1">
    <source>
        <dbReference type="Pfam" id="PF13391"/>
    </source>
</evidence>
<keyword evidence="2" id="KW-0540">Nuclease</keyword>
<proteinExistence type="predicted"/>
<dbReference type="GO" id="GO:0004519">
    <property type="term" value="F:endonuclease activity"/>
    <property type="evidence" value="ECO:0007669"/>
    <property type="project" value="UniProtKB-KW"/>
</dbReference>
<keyword evidence="2" id="KW-0255">Endonuclease</keyword>
<dbReference type="OrthoDB" id="529575at2"/>
<dbReference type="RefSeq" id="WP_009501190.1">
    <property type="nucleotide sequence ID" value="NZ_ANIN01000001.1"/>
</dbReference>
<dbReference type="Pfam" id="PF13391">
    <property type="entry name" value="HNH_2"/>
    <property type="match status" value="1"/>
</dbReference>
<comment type="caution">
    <text evidence="2">The sequence shown here is derived from an EMBL/GenBank/DDBJ whole genome shotgun (WGS) entry which is preliminary data.</text>
</comment>